<evidence type="ECO:0000256" key="1">
    <source>
        <dbReference type="SAM" id="MobiDB-lite"/>
    </source>
</evidence>
<evidence type="ECO:0000313" key="3">
    <source>
        <dbReference type="Proteomes" id="UP001472677"/>
    </source>
</evidence>
<accession>A0ABR2C265</accession>
<dbReference type="EMBL" id="JBBPBM010000070">
    <property type="protein sequence ID" value="KAK8513234.1"/>
    <property type="molecule type" value="Genomic_DNA"/>
</dbReference>
<sequence length="100" mass="11318">MAHNGEKNVKVAETQRETRTTKAKRASSRDRMSMLEDKFERLEDGTGDAVEKLNVVDGRLDELETKGDKLKDNINLAINKEIEDMDKKRVAFQVALAALQ</sequence>
<name>A0ABR2C265_9ROSI</name>
<protein>
    <submittedName>
        <fullName evidence="2">Uncharacterized protein</fullName>
    </submittedName>
</protein>
<gene>
    <name evidence="2" type="ORF">V6N12_037725</name>
</gene>
<organism evidence="2 3">
    <name type="scientific">Hibiscus sabdariffa</name>
    <name type="common">roselle</name>
    <dbReference type="NCBI Taxonomy" id="183260"/>
    <lineage>
        <taxon>Eukaryota</taxon>
        <taxon>Viridiplantae</taxon>
        <taxon>Streptophyta</taxon>
        <taxon>Embryophyta</taxon>
        <taxon>Tracheophyta</taxon>
        <taxon>Spermatophyta</taxon>
        <taxon>Magnoliopsida</taxon>
        <taxon>eudicotyledons</taxon>
        <taxon>Gunneridae</taxon>
        <taxon>Pentapetalae</taxon>
        <taxon>rosids</taxon>
        <taxon>malvids</taxon>
        <taxon>Malvales</taxon>
        <taxon>Malvaceae</taxon>
        <taxon>Malvoideae</taxon>
        <taxon>Hibiscus</taxon>
    </lineage>
</organism>
<keyword evidence="3" id="KW-1185">Reference proteome</keyword>
<reference evidence="2 3" key="1">
    <citation type="journal article" date="2024" name="G3 (Bethesda)">
        <title>Genome assembly of Hibiscus sabdariffa L. provides insights into metabolisms of medicinal natural products.</title>
        <authorList>
            <person name="Kim T."/>
        </authorList>
    </citation>
    <scope>NUCLEOTIDE SEQUENCE [LARGE SCALE GENOMIC DNA]</scope>
    <source>
        <strain evidence="2">TK-2024</strain>
        <tissue evidence="2">Old leaves</tissue>
    </source>
</reference>
<feature type="region of interest" description="Disordered" evidence="1">
    <location>
        <begin position="1"/>
        <end position="31"/>
    </location>
</feature>
<feature type="compositionally biased region" description="Basic and acidic residues" evidence="1">
    <location>
        <begin position="1"/>
        <end position="20"/>
    </location>
</feature>
<proteinExistence type="predicted"/>
<dbReference type="Proteomes" id="UP001472677">
    <property type="component" value="Unassembled WGS sequence"/>
</dbReference>
<comment type="caution">
    <text evidence="2">The sequence shown here is derived from an EMBL/GenBank/DDBJ whole genome shotgun (WGS) entry which is preliminary data.</text>
</comment>
<evidence type="ECO:0000313" key="2">
    <source>
        <dbReference type="EMBL" id="KAK8513234.1"/>
    </source>
</evidence>